<keyword evidence="2" id="KW-0449">Lipoprotein</keyword>
<dbReference type="PANTHER" id="PTHR30203:SF21">
    <property type="entry name" value="OUTER MEMBRANE COMPONENT OF MULTIDRUG EFFLUX PUMP-RELATED"/>
    <property type="match status" value="1"/>
</dbReference>
<dbReference type="PANTHER" id="PTHR30203">
    <property type="entry name" value="OUTER MEMBRANE CATION EFFLUX PROTEIN"/>
    <property type="match status" value="1"/>
</dbReference>
<keyword evidence="4" id="KW-1185">Reference proteome</keyword>
<sequence>MAMLAGCVAGPDYKPPEHSVATMPSANGAFASGQGPEFSQEPLPDRWWSLYDDPRLDALVEQALEANANLRAADANLRRADAVVREATGQKTLGTSVLADADLERDYTTTSAGTNMPGVLTYDLGFSVTYPLDLNGKLKRAIEGSLADREAVEAARDAVRISVAAAVTKAYADVCAANYQQATVEKVIALQQQTLTATTRLQRGGRGTAFDVSRSRTAVETSKASLPAFTAKRKAALYLLATLLGKPPAQYPADVESCAALPRLRSPMPVGDGAAMIRRRPDIRQAERTIAGDTARIGVATADLYPTVSIGGGIINDGKLENLGKTHSFGFSLGPLLNWSFPNRPVVKARIDAANAQVEGDIARFDAVVLDALRGTETALETYARDTDRAAALGSATSSAGVSSAQAAKLFRFGRSDLLSLLTAQANLASAQVNHAAAEASLVDDQIAVFLALGGGWEGK</sequence>
<proteinExistence type="inferred from homology"/>
<dbReference type="NCBIfam" id="TIGR01845">
    <property type="entry name" value="outer_NodT"/>
    <property type="match status" value="1"/>
</dbReference>
<dbReference type="RefSeq" id="WP_267220260.1">
    <property type="nucleotide sequence ID" value="NZ_JAPCWC010000006.1"/>
</dbReference>
<organism evidence="3 4">
    <name type="scientific">Novosphingobium clariflavum</name>
    <dbReference type="NCBI Taxonomy" id="2029884"/>
    <lineage>
        <taxon>Bacteria</taxon>
        <taxon>Pseudomonadati</taxon>
        <taxon>Pseudomonadota</taxon>
        <taxon>Alphaproteobacteria</taxon>
        <taxon>Sphingomonadales</taxon>
        <taxon>Sphingomonadaceae</taxon>
        <taxon>Novosphingobium</taxon>
    </lineage>
</organism>
<comment type="similarity">
    <text evidence="1 2">Belongs to the outer membrane factor (OMF) (TC 1.B.17) family.</text>
</comment>
<keyword evidence="2" id="KW-0472">Membrane</keyword>
<dbReference type="Gene3D" id="1.20.1600.10">
    <property type="entry name" value="Outer membrane efflux proteins (OEP)"/>
    <property type="match status" value="1"/>
</dbReference>
<keyword evidence="2" id="KW-0812">Transmembrane</keyword>
<dbReference type="Gene3D" id="2.20.200.10">
    <property type="entry name" value="Outer membrane efflux proteins (OEP)"/>
    <property type="match status" value="1"/>
</dbReference>
<evidence type="ECO:0000256" key="2">
    <source>
        <dbReference type="RuleBase" id="RU362097"/>
    </source>
</evidence>
<gene>
    <name evidence="3" type="ORF">ACFFF8_04510</name>
</gene>
<comment type="caution">
    <text evidence="3">The sequence shown here is derived from an EMBL/GenBank/DDBJ whole genome shotgun (WGS) entry which is preliminary data.</text>
</comment>
<keyword evidence="2" id="KW-1134">Transmembrane beta strand</keyword>
<dbReference type="InterPro" id="IPR010131">
    <property type="entry name" value="MdtP/NodT-like"/>
</dbReference>
<dbReference type="Proteomes" id="UP001589858">
    <property type="component" value="Unassembled WGS sequence"/>
</dbReference>
<evidence type="ECO:0000256" key="1">
    <source>
        <dbReference type="ARBA" id="ARBA00007613"/>
    </source>
</evidence>
<dbReference type="EMBL" id="JBHLTM010000016">
    <property type="protein sequence ID" value="MFC0683848.1"/>
    <property type="molecule type" value="Genomic_DNA"/>
</dbReference>
<name>A0ABV6S6Y2_9SPHN</name>
<dbReference type="InterPro" id="IPR003423">
    <property type="entry name" value="OMP_efflux"/>
</dbReference>
<accession>A0ABV6S6Y2</accession>
<comment type="subcellular location">
    <subcellularLocation>
        <location evidence="2">Cell membrane</location>
        <topology evidence="2">Lipid-anchor</topology>
    </subcellularLocation>
</comment>
<protein>
    <submittedName>
        <fullName evidence="3">Efflux transporter outer membrane subunit</fullName>
    </submittedName>
</protein>
<keyword evidence="2" id="KW-0564">Palmitate</keyword>
<dbReference type="Pfam" id="PF02321">
    <property type="entry name" value="OEP"/>
    <property type="match status" value="2"/>
</dbReference>
<evidence type="ECO:0000313" key="4">
    <source>
        <dbReference type="Proteomes" id="UP001589858"/>
    </source>
</evidence>
<reference evidence="3 4" key="1">
    <citation type="submission" date="2024-09" db="EMBL/GenBank/DDBJ databases">
        <authorList>
            <person name="Sun Q."/>
            <person name="Mori K."/>
        </authorList>
    </citation>
    <scope>NUCLEOTIDE SEQUENCE [LARGE SCALE GENOMIC DNA]</scope>
    <source>
        <strain evidence="3 4">CICC 11035S</strain>
    </source>
</reference>
<evidence type="ECO:0000313" key="3">
    <source>
        <dbReference type="EMBL" id="MFC0683848.1"/>
    </source>
</evidence>
<dbReference type="SUPFAM" id="SSF56954">
    <property type="entry name" value="Outer membrane efflux proteins (OEP)"/>
    <property type="match status" value="1"/>
</dbReference>